<dbReference type="GeneID" id="109019295"/>
<evidence type="ECO:0000256" key="1">
    <source>
        <dbReference type="ARBA" id="ARBA00004123"/>
    </source>
</evidence>
<dbReference type="CDD" id="cd11393">
    <property type="entry name" value="bHLH_AtbHLH_like"/>
    <property type="match status" value="1"/>
</dbReference>
<comment type="subcellular location">
    <subcellularLocation>
        <location evidence="1">Nucleus</location>
    </subcellularLocation>
</comment>
<dbReference type="AlphaFoldDB" id="A0A2I4HLS0"/>
<dbReference type="InterPro" id="IPR045239">
    <property type="entry name" value="bHLH95_bHLH"/>
</dbReference>
<dbReference type="Proteomes" id="UP000235220">
    <property type="component" value="Chromosome 12"/>
</dbReference>
<dbReference type="GO" id="GO:0046983">
    <property type="term" value="F:protein dimerization activity"/>
    <property type="evidence" value="ECO:0007669"/>
    <property type="project" value="InterPro"/>
</dbReference>
<evidence type="ECO:0000313" key="6">
    <source>
        <dbReference type="Proteomes" id="UP000235220"/>
    </source>
</evidence>
<dbReference type="PANTHER" id="PTHR16223">
    <property type="entry name" value="TRANSCRIPTION FACTOR BHLH83-RELATED"/>
    <property type="match status" value="1"/>
</dbReference>
<reference evidence="7" key="1">
    <citation type="submission" date="2025-08" db="UniProtKB">
        <authorList>
            <consortium name="RefSeq"/>
        </authorList>
    </citation>
    <scope>IDENTIFICATION</scope>
    <source>
        <tissue evidence="7">Leaves</tissue>
    </source>
</reference>
<dbReference type="GO" id="GO:0005634">
    <property type="term" value="C:nucleus"/>
    <property type="evidence" value="ECO:0000318"/>
    <property type="project" value="GO_Central"/>
</dbReference>
<evidence type="ECO:0000256" key="3">
    <source>
        <dbReference type="ARBA" id="ARBA00023125"/>
    </source>
</evidence>
<keyword evidence="4" id="KW-0804">Transcription</keyword>
<evidence type="ECO:0000313" key="7">
    <source>
        <dbReference type="RefSeq" id="XP_018857108.1"/>
    </source>
</evidence>
<dbReference type="RefSeq" id="XP_018857108.1">
    <property type="nucleotide sequence ID" value="XM_019001563.2"/>
</dbReference>
<name>A0A2I4HLS0_JUGRE</name>
<dbReference type="SUPFAM" id="SSF47459">
    <property type="entry name" value="HLH, helix-loop-helix DNA-binding domain"/>
    <property type="match status" value="1"/>
</dbReference>
<keyword evidence="2" id="KW-0805">Transcription regulation</keyword>
<dbReference type="GO" id="GO:0006357">
    <property type="term" value="P:regulation of transcription by RNA polymerase II"/>
    <property type="evidence" value="ECO:0000318"/>
    <property type="project" value="GO_Central"/>
</dbReference>
<dbReference type="InterPro" id="IPR045843">
    <property type="entry name" value="IND-like"/>
</dbReference>
<dbReference type="PANTHER" id="PTHR16223:SF138">
    <property type="entry name" value="TRANSCRIPTION FACTOR BHLH103-LIKE"/>
    <property type="match status" value="1"/>
</dbReference>
<evidence type="ECO:0000256" key="5">
    <source>
        <dbReference type="ARBA" id="ARBA00023242"/>
    </source>
</evidence>
<proteinExistence type="predicted"/>
<dbReference type="OrthoDB" id="1870356at2759"/>
<evidence type="ECO:0000256" key="4">
    <source>
        <dbReference type="ARBA" id="ARBA00023163"/>
    </source>
</evidence>
<sequence length="278" mass="31294">MRNALLHEYSSHLYSFGNSTYEVQMPNLDHVSMQMNSEGDLHGNGFLMKPVVSNNEDLQLGNGSCYPDPFRSLLNYSYQSGYESGSSSCADIIPQHESMLLSKRPFLPQFEEDLQGMPNVRKRPIELINDALPKIGTDMVGNMAVLSEWKKNKRNKVSTPDKKWQHQVHVPMRRSGQKLCDKITALQKLVSPYGKTDTASVLQEASLYIKLLHQQIQNLFQMLSSSYKSSTAVAGHERQVEIGEQLDLRSKGLCLVPVSVTQNGELDLLRTRPGLMHS</sequence>
<dbReference type="InterPro" id="IPR036638">
    <property type="entry name" value="HLH_DNA-bd_sf"/>
</dbReference>
<dbReference type="KEGG" id="jre:109019295"/>
<keyword evidence="6" id="KW-1185">Reference proteome</keyword>
<evidence type="ECO:0000256" key="2">
    <source>
        <dbReference type="ARBA" id="ARBA00023015"/>
    </source>
</evidence>
<gene>
    <name evidence="7" type="primary">LOC109019295</name>
</gene>
<dbReference type="GO" id="GO:0000978">
    <property type="term" value="F:RNA polymerase II cis-regulatory region sequence-specific DNA binding"/>
    <property type="evidence" value="ECO:0000318"/>
    <property type="project" value="GO_Central"/>
</dbReference>
<accession>A0A2I4HLS0</accession>
<organism evidence="6 7">
    <name type="scientific">Juglans regia</name>
    <name type="common">English walnut</name>
    <dbReference type="NCBI Taxonomy" id="51240"/>
    <lineage>
        <taxon>Eukaryota</taxon>
        <taxon>Viridiplantae</taxon>
        <taxon>Streptophyta</taxon>
        <taxon>Embryophyta</taxon>
        <taxon>Tracheophyta</taxon>
        <taxon>Spermatophyta</taxon>
        <taxon>Magnoliopsida</taxon>
        <taxon>eudicotyledons</taxon>
        <taxon>Gunneridae</taxon>
        <taxon>Pentapetalae</taxon>
        <taxon>rosids</taxon>
        <taxon>fabids</taxon>
        <taxon>Fagales</taxon>
        <taxon>Juglandaceae</taxon>
        <taxon>Juglans</taxon>
    </lineage>
</organism>
<keyword evidence="3" id="KW-0238">DNA-binding</keyword>
<protein>
    <submittedName>
        <fullName evidence="7">Transcription factor bHLH103-like</fullName>
    </submittedName>
</protein>
<dbReference type="GO" id="GO:0000981">
    <property type="term" value="F:DNA-binding transcription factor activity, RNA polymerase II-specific"/>
    <property type="evidence" value="ECO:0000318"/>
    <property type="project" value="GO_Central"/>
</dbReference>
<dbReference type="Gramene" id="Jr12_22980_p1">
    <property type="protein sequence ID" value="cds.Jr12_22980_p1"/>
    <property type="gene ID" value="Jr12_22980"/>
</dbReference>
<keyword evidence="5" id="KW-0539">Nucleus</keyword>